<dbReference type="PANTHER" id="PTHR33508:SF10">
    <property type="entry name" value="UPF0056 INNER MEMBRANE PROTEIN YHGN"/>
    <property type="match status" value="1"/>
</dbReference>
<evidence type="ECO:0000256" key="3">
    <source>
        <dbReference type="ARBA" id="ARBA00022475"/>
    </source>
</evidence>
<accession>A0ABV8T0J8</accession>
<keyword evidence="6 7" id="KW-0472">Membrane</keyword>
<feature type="transmembrane region" description="Helical" evidence="7">
    <location>
        <begin position="103"/>
        <end position="128"/>
    </location>
</feature>
<dbReference type="EMBL" id="JBHSDU010000014">
    <property type="protein sequence ID" value="MFC4312895.1"/>
    <property type="molecule type" value="Genomic_DNA"/>
</dbReference>
<proteinExistence type="inferred from homology"/>
<sequence length="194" mass="21256">MDILSAVITLWLIMDPLGNVPVFLAVLKRVPPERRRKVLVREVLIAYVVLIFFMLVGEHALDLLQIKQETISIAGGIVLFLIALRMIFPAPGGHEEAADSEPLVVPLAIPLIAGPSTLATLLLLRASFQSTFQLWLATTIAWAATAVILVAAPFFYRALGERGLIAMERLMGMVLVMISVQMFLNGVARFLHSA</sequence>
<feature type="transmembrane region" description="Helical" evidence="7">
    <location>
        <begin position="6"/>
        <end position="27"/>
    </location>
</feature>
<dbReference type="Proteomes" id="UP001595904">
    <property type="component" value="Unassembled WGS sequence"/>
</dbReference>
<comment type="similarity">
    <text evidence="2 7">Belongs to the UPF0056 (MarC) family.</text>
</comment>
<evidence type="ECO:0000256" key="4">
    <source>
        <dbReference type="ARBA" id="ARBA00022692"/>
    </source>
</evidence>
<evidence type="ECO:0000313" key="9">
    <source>
        <dbReference type="Proteomes" id="UP001595904"/>
    </source>
</evidence>
<dbReference type="NCBIfam" id="TIGR00427">
    <property type="entry name" value="NAAT family transporter"/>
    <property type="match status" value="1"/>
</dbReference>
<evidence type="ECO:0000256" key="5">
    <source>
        <dbReference type="ARBA" id="ARBA00022989"/>
    </source>
</evidence>
<dbReference type="NCBIfam" id="NF008010">
    <property type="entry name" value="PRK10739.1"/>
    <property type="match status" value="1"/>
</dbReference>
<evidence type="ECO:0000256" key="6">
    <source>
        <dbReference type="ARBA" id="ARBA00023136"/>
    </source>
</evidence>
<dbReference type="RefSeq" id="WP_380602681.1">
    <property type="nucleotide sequence ID" value="NZ_JBHSDU010000014.1"/>
</dbReference>
<evidence type="ECO:0000256" key="2">
    <source>
        <dbReference type="ARBA" id="ARBA00009784"/>
    </source>
</evidence>
<feature type="transmembrane region" description="Helical" evidence="7">
    <location>
        <begin position="71"/>
        <end position="91"/>
    </location>
</feature>
<keyword evidence="9" id="KW-1185">Reference proteome</keyword>
<comment type="subcellular location">
    <subcellularLocation>
        <location evidence="1 7">Cell membrane</location>
        <topology evidence="1 7">Multi-pass membrane protein</topology>
    </subcellularLocation>
</comment>
<keyword evidence="4 7" id="KW-0812">Transmembrane</keyword>
<dbReference type="PANTHER" id="PTHR33508">
    <property type="entry name" value="UPF0056 MEMBRANE PROTEIN YHCE"/>
    <property type="match status" value="1"/>
</dbReference>
<comment type="caution">
    <text evidence="8">The sequence shown here is derived from an EMBL/GenBank/DDBJ whole genome shotgun (WGS) entry which is preliminary data.</text>
</comment>
<dbReference type="Pfam" id="PF01914">
    <property type="entry name" value="MarC"/>
    <property type="match status" value="1"/>
</dbReference>
<evidence type="ECO:0000313" key="8">
    <source>
        <dbReference type="EMBL" id="MFC4312895.1"/>
    </source>
</evidence>
<protein>
    <recommendedName>
        <fullName evidence="7">UPF0056 membrane protein</fullName>
    </recommendedName>
</protein>
<keyword evidence="3" id="KW-1003">Cell membrane</keyword>
<reference evidence="9" key="1">
    <citation type="journal article" date="2019" name="Int. J. Syst. Evol. Microbiol.">
        <title>The Global Catalogue of Microorganisms (GCM) 10K type strain sequencing project: providing services to taxonomists for standard genome sequencing and annotation.</title>
        <authorList>
            <consortium name="The Broad Institute Genomics Platform"/>
            <consortium name="The Broad Institute Genome Sequencing Center for Infectious Disease"/>
            <person name="Wu L."/>
            <person name="Ma J."/>
        </authorList>
    </citation>
    <scope>NUCLEOTIDE SEQUENCE [LARGE SCALE GENOMIC DNA]</scope>
    <source>
        <strain evidence="9">CGMCC 1.10759</strain>
    </source>
</reference>
<feature type="transmembrane region" description="Helical" evidence="7">
    <location>
        <begin position="170"/>
        <end position="191"/>
    </location>
</feature>
<organism evidence="8 9">
    <name type="scientific">Steroidobacter flavus</name>
    <dbReference type="NCBI Taxonomy" id="1842136"/>
    <lineage>
        <taxon>Bacteria</taxon>
        <taxon>Pseudomonadati</taxon>
        <taxon>Pseudomonadota</taxon>
        <taxon>Gammaproteobacteria</taxon>
        <taxon>Steroidobacterales</taxon>
        <taxon>Steroidobacteraceae</taxon>
        <taxon>Steroidobacter</taxon>
    </lineage>
</organism>
<feature type="transmembrane region" description="Helical" evidence="7">
    <location>
        <begin position="134"/>
        <end position="158"/>
    </location>
</feature>
<dbReference type="InterPro" id="IPR002771">
    <property type="entry name" value="Multi_antbiot-R_MarC"/>
</dbReference>
<keyword evidence="5 7" id="KW-1133">Transmembrane helix</keyword>
<feature type="transmembrane region" description="Helical" evidence="7">
    <location>
        <begin position="39"/>
        <end position="56"/>
    </location>
</feature>
<evidence type="ECO:0000256" key="7">
    <source>
        <dbReference type="RuleBase" id="RU362048"/>
    </source>
</evidence>
<evidence type="ECO:0000256" key="1">
    <source>
        <dbReference type="ARBA" id="ARBA00004651"/>
    </source>
</evidence>
<name>A0ABV8T0J8_9GAMM</name>
<gene>
    <name evidence="8" type="ORF">ACFPN2_27675</name>
</gene>